<keyword evidence="1" id="KW-0067">ATP-binding</keyword>
<dbReference type="AlphaFoldDB" id="A0A7W0HKY3"/>
<protein>
    <submittedName>
        <fullName evidence="3">Ribosomal protein S6--L-glutamate ligase</fullName>
        <ecNumber evidence="3">6.3.2.-</ecNumber>
    </submittedName>
</protein>
<dbReference type="Proteomes" id="UP000525298">
    <property type="component" value="Unassembled WGS sequence"/>
</dbReference>
<dbReference type="InterPro" id="IPR013651">
    <property type="entry name" value="ATP-grasp_RimK-type"/>
</dbReference>
<keyword evidence="3" id="KW-0687">Ribonucleoprotein</keyword>
<dbReference type="RefSeq" id="WP_232364743.1">
    <property type="nucleotide sequence ID" value="NZ_JACDUS010000005.1"/>
</dbReference>
<dbReference type="PANTHER" id="PTHR21621:SF0">
    <property type="entry name" value="BETA-CITRYLGLUTAMATE SYNTHASE B-RELATED"/>
    <property type="match status" value="1"/>
</dbReference>
<dbReference type="GO" id="GO:0005840">
    <property type="term" value="C:ribosome"/>
    <property type="evidence" value="ECO:0007669"/>
    <property type="project" value="UniProtKB-KW"/>
</dbReference>
<evidence type="ECO:0000313" key="3">
    <source>
        <dbReference type="EMBL" id="MBA2881749.1"/>
    </source>
</evidence>
<accession>A0A7W0HKY3</accession>
<gene>
    <name evidence="3" type="ORF">HNR65_002080</name>
</gene>
<reference evidence="3 4" key="1">
    <citation type="submission" date="2020-07" db="EMBL/GenBank/DDBJ databases">
        <title>Genomic Encyclopedia of Type Strains, Phase IV (KMG-IV): sequencing the most valuable type-strain genomes for metagenomic binning, comparative biology and taxonomic classification.</title>
        <authorList>
            <person name="Goeker M."/>
        </authorList>
    </citation>
    <scope>NUCLEOTIDE SEQUENCE [LARGE SCALE GENOMIC DNA]</scope>
    <source>
        <strain evidence="3 4">DSM 17721</strain>
    </source>
</reference>
<evidence type="ECO:0000256" key="1">
    <source>
        <dbReference type="PROSITE-ProRule" id="PRU00409"/>
    </source>
</evidence>
<dbReference type="SUPFAM" id="SSF56059">
    <property type="entry name" value="Glutathione synthetase ATP-binding domain-like"/>
    <property type="match status" value="1"/>
</dbReference>
<dbReference type="PROSITE" id="PS50975">
    <property type="entry name" value="ATP_GRASP"/>
    <property type="match status" value="1"/>
</dbReference>
<dbReference type="EC" id="6.3.2.-" evidence="3"/>
<dbReference type="GO" id="GO:0016879">
    <property type="term" value="F:ligase activity, forming carbon-nitrogen bonds"/>
    <property type="evidence" value="ECO:0007669"/>
    <property type="project" value="TreeGrafter"/>
</dbReference>
<keyword evidence="3" id="KW-0436">Ligase</keyword>
<sequence length="269" mass="30109">MKQESVRSTACPSKAVCLELHLRSCSNVTCLGVRPNFSDYPPDEAELIRDAPKIYYPSTFYADLLAAAGKPIFPSVHTYRFVQDKIKQSALFEILDLPRPRTRTFYGRRLPEKILSHFRFPFVGKIARGSALGRGVFMIAGRDDLDAYCDQTNTAYIQEYLPIDRDIRVVVIGNKIAHAYWRIAAQGEFRTNLGCGGKISLDPVPESVLDLALHTARCCGWDDVGIDICMTGNRLYILEANMKYGKAGFAAAGMDYYSIMEEKIANAEI</sequence>
<feature type="domain" description="ATP-grasp" evidence="2">
    <location>
        <begin position="89"/>
        <end position="268"/>
    </location>
</feature>
<dbReference type="GO" id="GO:0046872">
    <property type="term" value="F:metal ion binding"/>
    <property type="evidence" value="ECO:0007669"/>
    <property type="project" value="InterPro"/>
</dbReference>
<evidence type="ECO:0000259" key="2">
    <source>
        <dbReference type="PROSITE" id="PS50975"/>
    </source>
</evidence>
<keyword evidence="1" id="KW-0547">Nucleotide-binding</keyword>
<dbReference type="PANTHER" id="PTHR21621">
    <property type="entry name" value="RIBOSOMAL PROTEIN S6 MODIFICATION PROTEIN"/>
    <property type="match status" value="1"/>
</dbReference>
<keyword evidence="4" id="KW-1185">Reference proteome</keyword>
<dbReference type="GO" id="GO:0005524">
    <property type="term" value="F:ATP binding"/>
    <property type="evidence" value="ECO:0007669"/>
    <property type="project" value="UniProtKB-UniRule"/>
</dbReference>
<proteinExistence type="predicted"/>
<dbReference type="EMBL" id="JACDUS010000005">
    <property type="protein sequence ID" value="MBA2881749.1"/>
    <property type="molecule type" value="Genomic_DNA"/>
</dbReference>
<organism evidence="3 4">
    <name type="scientific">Desulfosalsimonas propionicica</name>
    <dbReference type="NCBI Taxonomy" id="332175"/>
    <lineage>
        <taxon>Bacteria</taxon>
        <taxon>Pseudomonadati</taxon>
        <taxon>Thermodesulfobacteriota</taxon>
        <taxon>Desulfobacteria</taxon>
        <taxon>Desulfobacterales</taxon>
        <taxon>Desulfosalsimonadaceae</taxon>
        <taxon>Desulfosalsimonas</taxon>
    </lineage>
</organism>
<dbReference type="InterPro" id="IPR011761">
    <property type="entry name" value="ATP-grasp"/>
</dbReference>
<dbReference type="Pfam" id="PF08443">
    <property type="entry name" value="RimK"/>
    <property type="match status" value="1"/>
</dbReference>
<evidence type="ECO:0000313" key="4">
    <source>
        <dbReference type="Proteomes" id="UP000525298"/>
    </source>
</evidence>
<keyword evidence="3" id="KW-0689">Ribosomal protein</keyword>
<dbReference type="GO" id="GO:0005737">
    <property type="term" value="C:cytoplasm"/>
    <property type="evidence" value="ECO:0007669"/>
    <property type="project" value="TreeGrafter"/>
</dbReference>
<name>A0A7W0HKY3_9BACT</name>
<comment type="caution">
    <text evidence="3">The sequence shown here is derived from an EMBL/GenBank/DDBJ whole genome shotgun (WGS) entry which is preliminary data.</text>
</comment>
<dbReference type="Gene3D" id="3.30.470.20">
    <property type="entry name" value="ATP-grasp fold, B domain"/>
    <property type="match status" value="1"/>
</dbReference>